<reference evidence="1 2" key="1">
    <citation type="journal article" date="2015" name="Nature">
        <title>rRNA introns, odd ribosomes, and small enigmatic genomes across a large radiation of phyla.</title>
        <authorList>
            <person name="Brown C.T."/>
            <person name="Hug L.A."/>
            <person name="Thomas B.C."/>
            <person name="Sharon I."/>
            <person name="Castelle C.J."/>
            <person name="Singh A."/>
            <person name="Wilkins M.J."/>
            <person name="Williams K.H."/>
            <person name="Banfield J.F."/>
        </authorList>
    </citation>
    <scope>NUCLEOTIDE SEQUENCE [LARGE SCALE GENOMIC DNA]</scope>
</reference>
<gene>
    <name evidence="1" type="ORF">UU32_C0015G0007</name>
</gene>
<organism evidence="1 2">
    <name type="scientific">Candidatus Woesebacteria bacterium GW2011_GWB1_41_10</name>
    <dbReference type="NCBI Taxonomy" id="1618577"/>
    <lineage>
        <taxon>Bacteria</taxon>
        <taxon>Candidatus Woeseibacteriota</taxon>
    </lineage>
</organism>
<evidence type="ECO:0000313" key="1">
    <source>
        <dbReference type="EMBL" id="KKR86456.1"/>
    </source>
</evidence>
<proteinExistence type="predicted"/>
<evidence type="ECO:0000313" key="2">
    <source>
        <dbReference type="Proteomes" id="UP000033858"/>
    </source>
</evidence>
<dbReference type="Proteomes" id="UP000033858">
    <property type="component" value="Unassembled WGS sequence"/>
</dbReference>
<accession>A0A0G0UG78</accession>
<comment type="caution">
    <text evidence="1">The sequence shown here is derived from an EMBL/GenBank/DDBJ whole genome shotgun (WGS) entry which is preliminary data.</text>
</comment>
<name>A0A0G0UG78_9BACT</name>
<protein>
    <submittedName>
        <fullName evidence="1">Uncharacterized protein</fullName>
    </submittedName>
</protein>
<dbReference type="EMBL" id="LCAE01000015">
    <property type="protein sequence ID" value="KKR86456.1"/>
    <property type="molecule type" value="Genomic_DNA"/>
</dbReference>
<sequence>MSLGEPPEQPENKRYTEENIFSAKDVGGCVEAYRRCADGFRNFSELVDFQTAVADRLHELGDEEKSAQFTILASQTRNVLLSKTVGEMMGDIIGDFNKTSNRLGEKIDGFDHSIGRFGEGVEELRIVSGKILSASSEMERASQRIESSSRNMR</sequence>
<dbReference type="AlphaFoldDB" id="A0A0G0UG78"/>